<dbReference type="InterPro" id="IPR052026">
    <property type="entry name" value="ExeA_AAA_ATPase_DNA-bind"/>
</dbReference>
<accession>A0A3B1AX69</accession>
<evidence type="ECO:0000256" key="2">
    <source>
        <dbReference type="SAM" id="Phobius"/>
    </source>
</evidence>
<dbReference type="CDD" id="cd00102">
    <property type="entry name" value="IPT"/>
    <property type="match status" value="1"/>
</dbReference>
<feature type="transmembrane region" description="Helical" evidence="2">
    <location>
        <begin position="289"/>
        <end position="306"/>
    </location>
</feature>
<dbReference type="Pfam" id="PF05036">
    <property type="entry name" value="SPOR"/>
    <property type="match status" value="2"/>
</dbReference>
<dbReference type="EMBL" id="UOFR01000061">
    <property type="protein sequence ID" value="VAW98584.1"/>
    <property type="molecule type" value="Genomic_DNA"/>
</dbReference>
<dbReference type="PANTHER" id="PTHR35894">
    <property type="entry name" value="GENERAL SECRETION PATHWAY PROTEIN A-RELATED"/>
    <property type="match status" value="1"/>
</dbReference>
<dbReference type="GO" id="GO:0016887">
    <property type="term" value="F:ATP hydrolysis activity"/>
    <property type="evidence" value="ECO:0007669"/>
    <property type="project" value="InterPro"/>
</dbReference>
<dbReference type="Gene3D" id="2.60.40.10">
    <property type="entry name" value="Immunoglobulins"/>
    <property type="match status" value="1"/>
</dbReference>
<dbReference type="InterPro" id="IPR003593">
    <property type="entry name" value="AAA+_ATPase"/>
</dbReference>
<dbReference type="Gene3D" id="3.40.50.300">
    <property type="entry name" value="P-loop containing nucleotide triphosphate hydrolases"/>
    <property type="match status" value="1"/>
</dbReference>
<dbReference type="SUPFAM" id="SSF52540">
    <property type="entry name" value="P-loop containing nucleoside triphosphate hydrolases"/>
    <property type="match status" value="1"/>
</dbReference>
<name>A0A3B1AX69_9ZZZZ</name>
<dbReference type="InterPro" id="IPR007730">
    <property type="entry name" value="SPOR-like_dom"/>
</dbReference>
<dbReference type="SUPFAM" id="SSF110997">
    <property type="entry name" value="Sporulation related repeat"/>
    <property type="match status" value="1"/>
</dbReference>
<organism evidence="4">
    <name type="scientific">hydrothermal vent metagenome</name>
    <dbReference type="NCBI Taxonomy" id="652676"/>
    <lineage>
        <taxon>unclassified sequences</taxon>
        <taxon>metagenomes</taxon>
        <taxon>ecological metagenomes</taxon>
    </lineage>
</organism>
<keyword evidence="2" id="KW-0812">Transmembrane</keyword>
<keyword evidence="2" id="KW-0472">Membrane</keyword>
<feature type="region of interest" description="Disordered" evidence="1">
    <location>
        <begin position="371"/>
        <end position="395"/>
    </location>
</feature>
<feature type="domain" description="SPOR" evidence="3">
    <location>
        <begin position="653"/>
        <end position="732"/>
    </location>
</feature>
<dbReference type="InterPro" id="IPR036680">
    <property type="entry name" value="SPOR-like_sf"/>
</dbReference>
<dbReference type="PROSITE" id="PS51724">
    <property type="entry name" value="SPOR"/>
    <property type="match status" value="2"/>
</dbReference>
<keyword evidence="2" id="KW-1133">Transmembrane helix</keyword>
<dbReference type="AlphaFoldDB" id="A0A3B1AX69"/>
<reference evidence="4" key="1">
    <citation type="submission" date="2018-06" db="EMBL/GenBank/DDBJ databases">
        <authorList>
            <person name="Zhirakovskaya E."/>
        </authorList>
    </citation>
    <scope>NUCLEOTIDE SEQUENCE</scope>
</reference>
<dbReference type="InterPro" id="IPR049945">
    <property type="entry name" value="AAA_22"/>
</dbReference>
<feature type="compositionally biased region" description="Low complexity" evidence="1">
    <location>
        <begin position="378"/>
        <end position="392"/>
    </location>
</feature>
<evidence type="ECO:0000313" key="4">
    <source>
        <dbReference type="EMBL" id="VAW98584.1"/>
    </source>
</evidence>
<evidence type="ECO:0000256" key="1">
    <source>
        <dbReference type="SAM" id="MobiDB-lite"/>
    </source>
</evidence>
<dbReference type="InterPro" id="IPR027417">
    <property type="entry name" value="P-loop_NTPase"/>
</dbReference>
<dbReference type="GO" id="GO:0042834">
    <property type="term" value="F:peptidoglycan binding"/>
    <property type="evidence" value="ECO:0007669"/>
    <property type="project" value="InterPro"/>
</dbReference>
<dbReference type="Gene3D" id="3.30.70.1070">
    <property type="entry name" value="Sporulation related repeat"/>
    <property type="match status" value="2"/>
</dbReference>
<dbReference type="PANTHER" id="PTHR35894:SF7">
    <property type="entry name" value="GENERAL SECRETION PATHWAY PROTEIN A-RELATED"/>
    <property type="match status" value="1"/>
</dbReference>
<protein>
    <recommendedName>
        <fullName evidence="3">SPOR domain-containing protein</fullName>
    </recommendedName>
</protein>
<dbReference type="InterPro" id="IPR002909">
    <property type="entry name" value="IPT_dom"/>
</dbReference>
<dbReference type="Pfam" id="PF13401">
    <property type="entry name" value="AAA_22"/>
    <property type="match status" value="1"/>
</dbReference>
<dbReference type="SMART" id="SM00382">
    <property type="entry name" value="AAA"/>
    <property type="match status" value="1"/>
</dbReference>
<dbReference type="Pfam" id="PF01833">
    <property type="entry name" value="TIG"/>
    <property type="match status" value="1"/>
</dbReference>
<proteinExistence type="predicted"/>
<feature type="domain" description="SPOR" evidence="3">
    <location>
        <begin position="525"/>
        <end position="603"/>
    </location>
</feature>
<gene>
    <name evidence="4" type="ORF">MNBD_GAMMA21-386</name>
</gene>
<dbReference type="InterPro" id="IPR013783">
    <property type="entry name" value="Ig-like_fold"/>
</dbReference>
<evidence type="ECO:0000259" key="3">
    <source>
        <dbReference type="PROSITE" id="PS51724"/>
    </source>
</evidence>
<sequence length="744" mass="83196">MSSYSADDLQRLEPGYLGNYGLSEAPFSSLLQDKFMFLDAERAQRINMLQHMVRYSNLLLIVQGKSGVGKTALMRRFMQTAEDDWQVCEIAANTMIDAEQLLFQAAQGFGVRELPQDASELQDMLYAKVATFHHNDQIPILIIDDAHELPKDALLAIFNLADAFVNEVNLLRIILFCEPQIEKIINSKDVRSLRERVTHTMEVPALDEDATAEYLKHRLAVAGFNGGSPFTPKIIKKIYRGSNGIPAKINTLAHEFLEQGDAHAEQAEPEIDIPQEMIMETEERKQAKPFVYIAALVLLVAMVLVFQDEINSLFDADDDIIVALVDEDAVSEHDENKTDLTKVVPADSAEPQISKELDIKEKIISLSDDNTASKLTNETPAEGETTQTAQTELSKPVQDGTNEIAGQQSGAVIEPEQVIPPPVEPEIISISPNPVPISREQQTIIINGKGFTDDSQVTISWTGKQKQLSQTQTKVVSDTQIQIAITVGLDEDDWGIKVGESNAFNFKVADTQIDEGYRKDKWLLAQNPSAFTLQLFGTNKKERADLFINEHKIGGKAGYFYNKNKGRDWYSVVYGQYADQARAKSAAKTLPTSLKKIKPWVRRLDDIQASINASRKLKVASKPKAKPKPAPKKIIKTIPANAKGPADQAWLWSQDPSNFTLQLLGARQSDSVKRFLRKYNDLSGKAVYFHTRHDTRDWYTVVYGVYADRAQATKAIKRLPKELQTASPWIRSFGSIHAELDRAE</sequence>